<feature type="region of interest" description="Disordered" evidence="7">
    <location>
        <begin position="229"/>
        <end position="259"/>
    </location>
</feature>
<dbReference type="InterPro" id="IPR035965">
    <property type="entry name" value="PAS-like_dom_sf"/>
</dbReference>
<dbReference type="Pfam" id="PF04967">
    <property type="entry name" value="HTH_10"/>
    <property type="match status" value="1"/>
</dbReference>
<dbReference type="Gene3D" id="3.40.50.2300">
    <property type="match status" value="1"/>
</dbReference>
<dbReference type="EMBL" id="FXTD01000002">
    <property type="protein sequence ID" value="SMO44555.1"/>
    <property type="molecule type" value="Genomic_DNA"/>
</dbReference>
<dbReference type="GO" id="GO:0016301">
    <property type="term" value="F:kinase activity"/>
    <property type="evidence" value="ECO:0007669"/>
    <property type="project" value="UniProtKB-KW"/>
</dbReference>
<dbReference type="InterPro" id="IPR001789">
    <property type="entry name" value="Sig_transdc_resp-reg_receiver"/>
</dbReference>
<dbReference type="InterPro" id="IPR000014">
    <property type="entry name" value="PAS"/>
</dbReference>
<dbReference type="PANTHER" id="PTHR34236:SF1">
    <property type="entry name" value="DIMETHYL SULFOXIDE REDUCTASE TRANSCRIPTIONAL ACTIVATOR"/>
    <property type="match status" value="1"/>
</dbReference>
<keyword evidence="2" id="KW-0418">Kinase</keyword>
<dbReference type="PROSITE" id="PS50110">
    <property type="entry name" value="RESPONSE_REGULATORY"/>
    <property type="match status" value="1"/>
</dbReference>
<evidence type="ECO:0000259" key="10">
    <source>
        <dbReference type="PROSITE" id="PS50113"/>
    </source>
</evidence>
<dbReference type="Pfam" id="PF15915">
    <property type="entry name" value="BAT"/>
    <property type="match status" value="1"/>
</dbReference>
<evidence type="ECO:0000313" key="11">
    <source>
        <dbReference type="EMBL" id="SMO44555.1"/>
    </source>
</evidence>
<feature type="domain" description="Response regulatory" evidence="8">
    <location>
        <begin position="12"/>
        <end position="126"/>
    </location>
</feature>
<dbReference type="PROSITE" id="PS50112">
    <property type="entry name" value="PAS"/>
    <property type="match status" value="1"/>
</dbReference>
<evidence type="ECO:0000313" key="12">
    <source>
        <dbReference type="Proteomes" id="UP000319712"/>
    </source>
</evidence>
<dbReference type="PANTHER" id="PTHR34236">
    <property type="entry name" value="DIMETHYL SULFOXIDE REDUCTASE TRANSCRIPTIONAL ACTIVATOR"/>
    <property type="match status" value="1"/>
</dbReference>
<gene>
    <name evidence="11" type="ORF">SAMN06264867_102141</name>
</gene>
<evidence type="ECO:0000256" key="1">
    <source>
        <dbReference type="ARBA" id="ARBA00022679"/>
    </source>
</evidence>
<dbReference type="SUPFAM" id="SSF52172">
    <property type="entry name" value="CheY-like"/>
    <property type="match status" value="1"/>
</dbReference>
<dbReference type="Proteomes" id="UP000319712">
    <property type="component" value="Unassembled WGS sequence"/>
</dbReference>
<feature type="region of interest" description="Disordered" evidence="7">
    <location>
        <begin position="176"/>
        <end position="196"/>
    </location>
</feature>
<dbReference type="InterPro" id="IPR013324">
    <property type="entry name" value="RNA_pol_sigma_r3/r4-like"/>
</dbReference>
<organism evidence="11 12">
    <name type="scientific">Halorubrum cibi</name>
    <dbReference type="NCBI Taxonomy" id="413815"/>
    <lineage>
        <taxon>Archaea</taxon>
        <taxon>Methanobacteriati</taxon>
        <taxon>Methanobacteriota</taxon>
        <taxon>Stenosarchaea group</taxon>
        <taxon>Halobacteria</taxon>
        <taxon>Halobacteriales</taxon>
        <taxon>Haloferacaceae</taxon>
        <taxon>Halorubrum</taxon>
    </lineage>
</organism>
<dbReference type="NCBIfam" id="TIGR00229">
    <property type="entry name" value="sensory_box"/>
    <property type="match status" value="1"/>
</dbReference>
<dbReference type="AlphaFoldDB" id="A0A521BBS9"/>
<dbReference type="InterPro" id="IPR003018">
    <property type="entry name" value="GAF"/>
</dbReference>
<dbReference type="PROSITE" id="PS50113">
    <property type="entry name" value="PAC"/>
    <property type="match status" value="1"/>
</dbReference>
<dbReference type="InterPro" id="IPR029016">
    <property type="entry name" value="GAF-like_dom_sf"/>
</dbReference>
<dbReference type="InterPro" id="IPR007050">
    <property type="entry name" value="HTH_bacterioopsin"/>
</dbReference>
<feature type="domain" description="PAS" evidence="9">
    <location>
        <begin position="304"/>
        <end position="346"/>
    </location>
</feature>
<reference evidence="11 12" key="1">
    <citation type="submission" date="2017-05" db="EMBL/GenBank/DDBJ databases">
        <authorList>
            <person name="Varghese N."/>
            <person name="Submissions S."/>
        </authorList>
    </citation>
    <scope>NUCLEOTIDE SEQUENCE [LARGE SCALE GENOMIC DNA]</scope>
    <source>
        <strain evidence="11 12">DSM 19504</strain>
    </source>
</reference>
<dbReference type="Gene3D" id="3.30.450.40">
    <property type="match status" value="2"/>
</dbReference>
<comment type="caution">
    <text evidence="5">Lacks conserved residue(s) required for the propagation of feature annotation.</text>
</comment>
<dbReference type="Pfam" id="PF00072">
    <property type="entry name" value="Response_reg"/>
    <property type="match status" value="1"/>
</dbReference>
<dbReference type="SUPFAM" id="SSF55781">
    <property type="entry name" value="GAF domain-like"/>
    <property type="match status" value="2"/>
</dbReference>
<dbReference type="InterPro" id="IPR000700">
    <property type="entry name" value="PAS-assoc_C"/>
</dbReference>
<evidence type="ECO:0000256" key="5">
    <source>
        <dbReference type="PROSITE-ProRule" id="PRU00169"/>
    </source>
</evidence>
<feature type="compositionally biased region" description="Gly residues" evidence="7">
    <location>
        <begin position="181"/>
        <end position="190"/>
    </location>
</feature>
<dbReference type="InterPro" id="IPR031803">
    <property type="entry name" value="BAT_GAF/HTH-assoc"/>
</dbReference>
<keyword evidence="1" id="KW-0808">Transferase</keyword>
<dbReference type="SMART" id="SM00448">
    <property type="entry name" value="REC"/>
    <property type="match status" value="1"/>
</dbReference>
<keyword evidence="3" id="KW-0805">Transcription regulation</keyword>
<evidence type="ECO:0000256" key="6">
    <source>
        <dbReference type="SAM" id="Coils"/>
    </source>
</evidence>
<dbReference type="Pfam" id="PF13185">
    <property type="entry name" value="GAF_2"/>
    <property type="match status" value="2"/>
</dbReference>
<feature type="domain" description="PAC" evidence="10">
    <location>
        <begin position="250"/>
        <end position="303"/>
    </location>
</feature>
<dbReference type="SMART" id="SM00091">
    <property type="entry name" value="PAS"/>
    <property type="match status" value="2"/>
</dbReference>
<dbReference type="OrthoDB" id="165911at2157"/>
<dbReference type="CDD" id="cd00156">
    <property type="entry name" value="REC"/>
    <property type="match status" value="1"/>
</dbReference>
<dbReference type="SUPFAM" id="SSF88659">
    <property type="entry name" value="Sigma3 and sigma4 domains of RNA polymerase sigma factors"/>
    <property type="match status" value="1"/>
</dbReference>
<keyword evidence="12" id="KW-1185">Reference proteome</keyword>
<accession>A0A521BBS9</accession>
<dbReference type="CDD" id="cd00130">
    <property type="entry name" value="PAS"/>
    <property type="match status" value="1"/>
</dbReference>
<name>A0A521BBS9_9EURY</name>
<dbReference type="RefSeq" id="WP_142985575.1">
    <property type="nucleotide sequence ID" value="NZ_FXTD01000002.1"/>
</dbReference>
<keyword evidence="4" id="KW-0804">Transcription</keyword>
<keyword evidence="6" id="KW-0175">Coiled coil</keyword>
<protein>
    <submittedName>
        <fullName evidence="11">PAS domain S-box-containing protein</fullName>
    </submittedName>
</protein>
<dbReference type="SUPFAM" id="SSF55785">
    <property type="entry name" value="PYP-like sensor domain (PAS domain)"/>
    <property type="match status" value="1"/>
</dbReference>
<sequence>MTFEPSTLASSRLLLVGDETWVESFADAVETKLGATVRTVSTEAHALESIRTRRPDAVVTAHRLPEASGLDLLREVRDRDATLPVIVATASGSEAIASEAIAAGVADYVRLDPAAGAADSVSKLLDRTGDAIETARRDRARRDRARQFDAILRDERTATWVLDADGFVDRMNRTARELSGRPGGSDGGDGPVAVSLWEHPHWSDSDRVQSDVRRVVEAALEGGFGNAVVIRGSDRGGTGESESTGDSGDGDVDRAVGDGDDADRAVIELSARPVTDDRGELVSVVVEGVDITDYADVERDLRRSEELHRVTLNNMTDTVLITDEEGEYTYVCPNVHFIFGYTADEIRELGTIDDLLGEDLFDREALAEEGVLKNIECTVSDEAGREHTLLVNVREVSIHDGTLLYSCRDITKRKQREQALATLQETAREFLYAGTDGEIARRVTADTPDVLGLEAAAVYRFDPDANALRPAAYSDGMKQAHGSLSPVDADGETLVGHAFVEDERLFLEDVHADDRLSDRSTDLRSAAFIPLGGNGVFVAGTTSVGAVDEVTRELADLLAATAEAAFDRIAREERLREQDRELQRRNDRLTSLNRINETIREVDRALVHAETREEVEHAVCELLTGDDRFRFAWIGSTNATGETLTPRAWAGAGKGYLDDQSVSVAASGVEPAGRTAATGEMTVIGNVPGGLREEEWRKTAVSRDYLSVVSVPLVYNDLTYGVLTVYAEEREAFSEMVQAVFAELGETIASAMGAIERKNALLTTSTTRVEFAVEDSTFLLSRLARGASCTVSYQGGARQTAEGSYVFVEVEGATVESVAAIARELLFVDSVREINATETGGVLRLRLSRPFLAEELADHGVVFHSASATPSSTNVVIDVPEGVDVSRIGRLLEETFEETRLVSKRTRDRAAGRDLHSRFLGELTDRQLEVVQTAYYGGFFESPRERSGEEIAETLDISSSAFYQHARAVQRKLFSALFDERNVEVADSP</sequence>
<evidence type="ECO:0000256" key="7">
    <source>
        <dbReference type="SAM" id="MobiDB-lite"/>
    </source>
</evidence>
<evidence type="ECO:0000256" key="3">
    <source>
        <dbReference type="ARBA" id="ARBA00023015"/>
    </source>
</evidence>
<evidence type="ECO:0000256" key="2">
    <source>
        <dbReference type="ARBA" id="ARBA00022777"/>
    </source>
</evidence>
<dbReference type="Gene3D" id="3.30.450.20">
    <property type="entry name" value="PAS domain"/>
    <property type="match status" value="2"/>
</dbReference>
<evidence type="ECO:0000259" key="8">
    <source>
        <dbReference type="PROSITE" id="PS50110"/>
    </source>
</evidence>
<proteinExistence type="predicted"/>
<dbReference type="InterPro" id="IPR011006">
    <property type="entry name" value="CheY-like_superfamily"/>
</dbReference>
<evidence type="ECO:0000256" key="4">
    <source>
        <dbReference type="ARBA" id="ARBA00023163"/>
    </source>
</evidence>
<evidence type="ECO:0000259" key="9">
    <source>
        <dbReference type="PROSITE" id="PS50112"/>
    </source>
</evidence>
<dbReference type="GO" id="GO:0000160">
    <property type="term" value="P:phosphorelay signal transduction system"/>
    <property type="evidence" value="ECO:0007669"/>
    <property type="project" value="InterPro"/>
</dbReference>
<feature type="coiled-coil region" evidence="6">
    <location>
        <begin position="572"/>
        <end position="612"/>
    </location>
</feature>